<dbReference type="Pfam" id="PF12627">
    <property type="entry name" value="PolyA_pol_RNAbd"/>
    <property type="match status" value="1"/>
</dbReference>
<dbReference type="GO" id="GO:0003723">
    <property type="term" value="F:RNA binding"/>
    <property type="evidence" value="ECO:0007669"/>
    <property type="project" value="UniProtKB-KW"/>
</dbReference>
<proteinExistence type="inferred from homology"/>
<evidence type="ECO:0000256" key="5">
    <source>
        <dbReference type="ARBA" id="ARBA00050431"/>
    </source>
</evidence>
<dbReference type="EC" id="2.7.7.72" evidence="7"/>
<evidence type="ECO:0000313" key="17">
    <source>
        <dbReference type="Proteomes" id="UP000094565"/>
    </source>
</evidence>
<dbReference type="PANTHER" id="PTHR13734">
    <property type="entry name" value="TRNA-NUCLEOTIDYLTRANSFERASE"/>
    <property type="match status" value="1"/>
</dbReference>
<evidence type="ECO:0000256" key="12">
    <source>
        <dbReference type="ARBA" id="ARBA00082324"/>
    </source>
</evidence>
<evidence type="ECO:0000313" key="16">
    <source>
        <dbReference type="EMBL" id="ANZ77595.1"/>
    </source>
</evidence>
<name>A0A1B2JIA3_PICPA</name>
<comment type="catalytic activity">
    <reaction evidence="5">
        <text>a tRNA precursor + 2 CTP + ATP = a tRNA with a 3' CCA end + 3 diphosphate</text>
        <dbReference type="Rhea" id="RHEA:14433"/>
        <dbReference type="Rhea" id="RHEA-COMP:10465"/>
        <dbReference type="Rhea" id="RHEA-COMP:10468"/>
        <dbReference type="ChEBI" id="CHEBI:30616"/>
        <dbReference type="ChEBI" id="CHEBI:33019"/>
        <dbReference type="ChEBI" id="CHEBI:37563"/>
        <dbReference type="ChEBI" id="CHEBI:74896"/>
        <dbReference type="ChEBI" id="CHEBI:83071"/>
        <dbReference type="EC" id="2.7.7.72"/>
    </reaction>
</comment>
<protein>
    <recommendedName>
        <fullName evidence="8">CCA tRNA nucleotidyltransferase, mitochondrial</fullName>
        <ecNumber evidence="7">2.7.7.72</ecNumber>
    </recommendedName>
    <alternativeName>
        <fullName evidence="10">CCA-adding enzyme</fullName>
    </alternativeName>
    <alternativeName>
        <fullName evidence="9">tRNA CCA-pyrophosphorylase</fullName>
    </alternativeName>
    <alternativeName>
        <fullName evidence="11">tRNA adenylyltransferase</fullName>
    </alternativeName>
    <alternativeName>
        <fullName evidence="12">tRNA nucleotidyltransferase</fullName>
    </alternativeName>
</protein>
<organism evidence="16 17">
    <name type="scientific">Komagataella pastoris</name>
    <name type="common">Yeast</name>
    <name type="synonym">Pichia pastoris</name>
    <dbReference type="NCBI Taxonomy" id="4922"/>
    <lineage>
        <taxon>Eukaryota</taxon>
        <taxon>Fungi</taxon>
        <taxon>Dikarya</taxon>
        <taxon>Ascomycota</taxon>
        <taxon>Saccharomycotina</taxon>
        <taxon>Pichiomycetes</taxon>
        <taxon>Pichiales</taxon>
        <taxon>Pichiaceae</taxon>
        <taxon>Komagataella</taxon>
    </lineage>
</organism>
<dbReference type="EMBL" id="CP014587">
    <property type="protein sequence ID" value="ANZ77595.1"/>
    <property type="molecule type" value="Genomic_DNA"/>
</dbReference>
<comment type="similarity">
    <text evidence="1 13">Belongs to the tRNA nucleotidyltransferase/poly(A) polymerase family.</text>
</comment>
<evidence type="ECO:0000256" key="13">
    <source>
        <dbReference type="RuleBase" id="RU003953"/>
    </source>
</evidence>
<dbReference type="CDD" id="cd05398">
    <property type="entry name" value="NT_ClassII-CCAase"/>
    <property type="match status" value="1"/>
</dbReference>
<evidence type="ECO:0000256" key="11">
    <source>
        <dbReference type="ARBA" id="ARBA00080500"/>
    </source>
</evidence>
<dbReference type="SUPFAM" id="SSF81301">
    <property type="entry name" value="Nucleotidyltransferase"/>
    <property type="match status" value="1"/>
</dbReference>
<sequence length="521" mass="59494">MFRFVRSMSSQLSAIKLDDKESQICSLLKYFCNHYNAKLKRANEPDLQLRITGGWVRDKLLGRSSHDIDIAINTLSGESFAEKLVSYIKESHKDQVESILSSSIHKINKNPDKSKHLETCTTKLYGIDIDFVNLRNEKYTEESRIPTIDYGTPQEDALRRDATLNALFYNLTTDQIEDFTEKGLIDLKQGILRTPLEPSKTFIDDPLRCLRLIRFASVFGFSVSEDALQAMKQPKIKEALNAKISRERIGVEIDKILVSKDPIRGLKILRETNLLDAIFNFGELQEAVYELNPNSVRERLNQAFTRSLPESVTKISSSPELVQQFPEDLKSICSQLDPRVLYLNLLLYPFAQLRLKFSTKPTKNTRYATEMIVRDGLKYSSKDSDTVSLIVDNYQEFQHLVQSDVGTLPRSALGMAIRKYNGQWELNLIICLLISIFESADIHAIERYHSTYQHINNLGLAQAHSLRPLVDGKTLCKELGKKPGPWMKPLMDKMLVWQLDHPTESSASYISRAKAILDETL</sequence>
<evidence type="ECO:0000256" key="6">
    <source>
        <dbReference type="ARBA" id="ARBA00056517"/>
    </source>
</evidence>
<evidence type="ECO:0000259" key="15">
    <source>
        <dbReference type="Pfam" id="PF12627"/>
    </source>
</evidence>
<feature type="domain" description="Poly A polymerase head" evidence="14">
    <location>
        <begin position="49"/>
        <end position="193"/>
    </location>
</feature>
<dbReference type="GO" id="GO:0000166">
    <property type="term" value="F:nucleotide binding"/>
    <property type="evidence" value="ECO:0007669"/>
    <property type="project" value="UniProtKB-KW"/>
</dbReference>
<keyword evidence="2 13" id="KW-0808">Transferase</keyword>
<evidence type="ECO:0000256" key="1">
    <source>
        <dbReference type="ARBA" id="ARBA00007265"/>
    </source>
</evidence>
<gene>
    <name evidence="16" type="primary">CCA1</name>
    <name evidence="16" type="ORF">ATY40_BA7505088</name>
</gene>
<dbReference type="OrthoDB" id="445712at2759"/>
<comment type="function">
    <text evidence="6">Nucleotidyltransferase that catalyzes the addition and repair of the essential 3'-terminal CCA sequence in tRNAs, which is necessary for the attachment of amino acids to the 3' terminus of tRNA molecules, using CTP and ATP as substrates. tRNA 3'-terminal CCA addition is required both for tRNA processing and repair. Also involved in tRNA surveillance by mediating tandem CCA addition to generate a CCACCA at the 3' terminus of unstable tRNAs. While stable tRNAs receive only 3'-terminal CCA, unstable tRNAs are marked with CCACCA and rapidly degraded. The structural flexibility of RNA controls the choice between CCA versus CCACCA addition: following the first CCA addition cycle, nucleotide-binding to the active site triggers a clockwise screw motion, producing torque on the RNA. This ejects stable RNAs, whereas unstable RNAs are refolded while bound to the enzyme and subjected to a second CCA catalytic cycle.</text>
</comment>
<evidence type="ECO:0000256" key="9">
    <source>
        <dbReference type="ARBA" id="ARBA00076038"/>
    </source>
</evidence>
<dbReference type="Proteomes" id="UP000094565">
    <property type="component" value="Chromosome 4"/>
</dbReference>
<evidence type="ECO:0000259" key="14">
    <source>
        <dbReference type="Pfam" id="PF01743"/>
    </source>
</evidence>
<dbReference type="Gene3D" id="1.10.3090.10">
    <property type="entry name" value="cca-adding enzyme, domain 2"/>
    <property type="match status" value="1"/>
</dbReference>
<evidence type="ECO:0000256" key="7">
    <source>
        <dbReference type="ARBA" id="ARBA00066885"/>
    </source>
</evidence>
<dbReference type="InterPro" id="IPR002646">
    <property type="entry name" value="PolA_pol_head_dom"/>
</dbReference>
<dbReference type="InterPro" id="IPR043519">
    <property type="entry name" value="NT_sf"/>
</dbReference>
<keyword evidence="17" id="KW-1185">Reference proteome</keyword>
<dbReference type="GO" id="GO:0004810">
    <property type="term" value="F:CCA tRNA nucleotidyltransferase activity"/>
    <property type="evidence" value="ECO:0007669"/>
    <property type="project" value="UniProtKB-EC"/>
</dbReference>
<dbReference type="GO" id="GO:0005739">
    <property type="term" value="C:mitochondrion"/>
    <property type="evidence" value="ECO:0007669"/>
    <property type="project" value="UniProtKB-ARBA"/>
</dbReference>
<dbReference type="GO" id="GO:0052927">
    <property type="term" value="F:CC tRNA cytidylyltransferase activity"/>
    <property type="evidence" value="ECO:0007669"/>
    <property type="project" value="TreeGrafter"/>
</dbReference>
<accession>A0A1B2JIA3</accession>
<dbReference type="FunFam" id="3.30.460.10:FF:000019">
    <property type="entry name" value="tRNA nucleotidyltransferase cca2"/>
    <property type="match status" value="1"/>
</dbReference>
<dbReference type="SUPFAM" id="SSF81891">
    <property type="entry name" value="Poly A polymerase C-terminal region-like"/>
    <property type="match status" value="1"/>
</dbReference>
<dbReference type="GO" id="GO:0001680">
    <property type="term" value="P:tRNA 3'-terminal CCA addition"/>
    <property type="evidence" value="ECO:0007669"/>
    <property type="project" value="TreeGrafter"/>
</dbReference>
<keyword evidence="3" id="KW-0547">Nucleotide-binding</keyword>
<keyword evidence="4 13" id="KW-0694">RNA-binding</keyword>
<evidence type="ECO:0000256" key="4">
    <source>
        <dbReference type="ARBA" id="ARBA00022884"/>
    </source>
</evidence>
<evidence type="ECO:0000256" key="10">
    <source>
        <dbReference type="ARBA" id="ARBA00077436"/>
    </source>
</evidence>
<evidence type="ECO:0000256" key="8">
    <source>
        <dbReference type="ARBA" id="ARBA00072969"/>
    </source>
</evidence>
<dbReference type="Gene3D" id="3.30.460.10">
    <property type="entry name" value="Beta Polymerase, domain 2"/>
    <property type="match status" value="1"/>
</dbReference>
<evidence type="ECO:0000256" key="3">
    <source>
        <dbReference type="ARBA" id="ARBA00022741"/>
    </source>
</evidence>
<evidence type="ECO:0000256" key="2">
    <source>
        <dbReference type="ARBA" id="ARBA00022679"/>
    </source>
</evidence>
<dbReference type="GO" id="GO:0052929">
    <property type="term" value="F:ATP:3'-cytidine-cytidine-tRNA adenylyltransferase activity"/>
    <property type="evidence" value="ECO:0007669"/>
    <property type="project" value="TreeGrafter"/>
</dbReference>
<dbReference type="PANTHER" id="PTHR13734:SF5">
    <property type="entry name" value="CCA TRNA NUCLEOTIDYLTRANSFERASE, MITOCHONDRIAL"/>
    <property type="match status" value="1"/>
</dbReference>
<dbReference type="AlphaFoldDB" id="A0A1B2JIA3"/>
<dbReference type="InterPro" id="IPR032828">
    <property type="entry name" value="PolyA_RNA-bd"/>
</dbReference>
<dbReference type="Pfam" id="PF01743">
    <property type="entry name" value="PolyA_pol"/>
    <property type="match status" value="1"/>
</dbReference>
<feature type="domain" description="tRNA nucleotidyltransferase/poly(A) polymerase RNA and SrmB- binding" evidence="15">
    <location>
        <begin position="220"/>
        <end position="279"/>
    </location>
</feature>
<reference evidence="16 17" key="1">
    <citation type="submission" date="2016-02" db="EMBL/GenBank/DDBJ databases">
        <title>Comparative genomic and transcriptomic foundation for Pichia pastoris.</title>
        <authorList>
            <person name="Love K.R."/>
            <person name="Shah K.A."/>
            <person name="Whittaker C.A."/>
            <person name="Wu J."/>
            <person name="Bartlett M.C."/>
            <person name="Ma D."/>
            <person name="Leeson R.L."/>
            <person name="Priest M."/>
            <person name="Young S.K."/>
            <person name="Love J.C."/>
        </authorList>
    </citation>
    <scope>NUCLEOTIDE SEQUENCE [LARGE SCALE GENOMIC DNA]</scope>
    <source>
        <strain evidence="16 17">ATCC 28485</strain>
    </source>
</reference>